<dbReference type="Pfam" id="PF14223">
    <property type="entry name" value="Retrotran_gag_2"/>
    <property type="match status" value="1"/>
</dbReference>
<organism evidence="1 2">
    <name type="scientific">Tanacetum coccineum</name>
    <dbReference type="NCBI Taxonomy" id="301880"/>
    <lineage>
        <taxon>Eukaryota</taxon>
        <taxon>Viridiplantae</taxon>
        <taxon>Streptophyta</taxon>
        <taxon>Embryophyta</taxon>
        <taxon>Tracheophyta</taxon>
        <taxon>Spermatophyta</taxon>
        <taxon>Magnoliopsida</taxon>
        <taxon>eudicotyledons</taxon>
        <taxon>Gunneridae</taxon>
        <taxon>Pentapetalae</taxon>
        <taxon>asterids</taxon>
        <taxon>campanulids</taxon>
        <taxon>Asterales</taxon>
        <taxon>Asteraceae</taxon>
        <taxon>Asteroideae</taxon>
        <taxon>Anthemideae</taxon>
        <taxon>Anthemidinae</taxon>
        <taxon>Tanacetum</taxon>
    </lineage>
</organism>
<reference evidence="1" key="2">
    <citation type="submission" date="2022-01" db="EMBL/GenBank/DDBJ databases">
        <authorList>
            <person name="Yamashiro T."/>
            <person name="Shiraishi A."/>
            <person name="Satake H."/>
            <person name="Nakayama K."/>
        </authorList>
    </citation>
    <scope>NUCLEOTIDE SEQUENCE</scope>
</reference>
<comment type="caution">
    <text evidence="1">The sequence shown here is derived from an EMBL/GenBank/DDBJ whole genome shotgun (WGS) entry which is preliminary data.</text>
</comment>
<keyword evidence="2" id="KW-1185">Reference proteome</keyword>
<evidence type="ECO:0000313" key="1">
    <source>
        <dbReference type="EMBL" id="GJT29398.1"/>
    </source>
</evidence>
<sequence>MELYMMNRPYGRMILASVEKGPLVWPTITVDGVTRPKEYTELTPAETIQADCDIKAINVILQGLPTEIYALVSQHRVAKDIWEKTKLLMQGTLLTKQERECKLYAEFDKFTYKKGELLHEYYLRFTFLLNDMNIYKMPLEQFQVNTKFLNTLLAEWSKFVTDVKLVKDLHTTNVDQIHAHLEQHERHANEVRLMHECNSDPLALVASHQMTQSPYQSHRHYYQNSQHQQFVSPYQSLQYGSPFESQQYSVNQSSTPHLITYPSNNYQTSAHHNHGDDPIDAINHVMSFLSAVFTSRYPTTNNQLRNSSNPRQQVTINDGRVTVQPVQGRQISYVEGTTRTFTPVANPGIPEGQATQTVITHNAAYQADDLDAYESDCDELNTAKVALMANLSHYGSDALAEVHNHDNVNNNMINHVVQVMPSSEQLNVVNHSETEITKFYEFCKTHFSSRPANVEVPKELSKVSMVNTSLKKLKHHLAGFDVVVKERTTPTAITEGSWGGLFTQVNKARDDEPMWAVDHVVAPTPCSAITIPETANEFAIKGSSNSDIDKIMARMDAMTLTMDAQYKELQSKAKKLNPILMKMTYWSSNRYVRMVFIQKKSGMKTLIPDGVWFMWCAHGCLIFIMESMDLIRLLEVCSWLYDVYEEAAGVIDIGRKEMSGHKQIGWIKISVKGKLSTKEDFVSFREMITSQLQGKLWLYDEVHTSSESEECYSHHQ</sequence>
<name>A0ABQ5CTZ3_9ASTR</name>
<proteinExistence type="predicted"/>
<gene>
    <name evidence="1" type="ORF">Tco_0909673</name>
</gene>
<dbReference type="EMBL" id="BQNB010014540">
    <property type="protein sequence ID" value="GJT29398.1"/>
    <property type="molecule type" value="Genomic_DNA"/>
</dbReference>
<accession>A0ABQ5CTZ3</accession>
<protein>
    <submittedName>
        <fullName evidence="1">Uncharacterized protein</fullName>
    </submittedName>
</protein>
<dbReference type="Proteomes" id="UP001151760">
    <property type="component" value="Unassembled WGS sequence"/>
</dbReference>
<evidence type="ECO:0000313" key="2">
    <source>
        <dbReference type="Proteomes" id="UP001151760"/>
    </source>
</evidence>
<reference evidence="1" key="1">
    <citation type="journal article" date="2022" name="Int. J. Mol. Sci.">
        <title>Draft Genome of Tanacetum Coccineum: Genomic Comparison of Closely Related Tanacetum-Family Plants.</title>
        <authorList>
            <person name="Yamashiro T."/>
            <person name="Shiraishi A."/>
            <person name="Nakayama K."/>
            <person name="Satake H."/>
        </authorList>
    </citation>
    <scope>NUCLEOTIDE SEQUENCE</scope>
</reference>